<comment type="similarity">
    <text evidence="1">Belongs to the 'GDXG' lipolytic enzyme family.</text>
</comment>
<evidence type="ECO:0000256" key="1">
    <source>
        <dbReference type="ARBA" id="ARBA00010515"/>
    </source>
</evidence>
<sequence length="308" mass="34277">MADDSTNNAARRPSTIKVTQRHDRSFMMLLLQTFLRPFNQRLVSSSKEYPAGSPQTPPPRKAAKKLNITEREVDNIYLYDLSPKHPAHHDKTTTKRRLYYFAGGGWSMPASSEHWSLLTELCLKLPDTAISLDVILAGDSAGGNIVLSLVVNAVVEDASSATCPPCPSAVLAISPSTDLRRCNPEMKEIEKKDPLLRLAFANGTAAAWCGETSKEHQAWDRSDPRVSPLLADLGPLAKRGVKIHGVTGGYDILCPDAILFRKKCDEAGVDGEWLHWDKQMHVFPLVFSFRFREGVEAKDWILDVLRRT</sequence>
<reference evidence="5 6" key="2">
    <citation type="journal article" date="2012" name="PLoS Pathog.">
        <title>Diverse lifestyles and strategies of plant pathogenesis encoded in the genomes of eighteen Dothideomycetes fungi.</title>
        <authorList>
            <person name="Ohm R.A."/>
            <person name="Feau N."/>
            <person name="Henrissat B."/>
            <person name="Schoch C.L."/>
            <person name="Horwitz B.A."/>
            <person name="Barry K.W."/>
            <person name="Condon B.J."/>
            <person name="Copeland A.C."/>
            <person name="Dhillon B."/>
            <person name="Glaser F."/>
            <person name="Hesse C.N."/>
            <person name="Kosti I."/>
            <person name="LaButti K."/>
            <person name="Lindquist E.A."/>
            <person name="Lucas S."/>
            <person name="Salamov A.A."/>
            <person name="Bradshaw R.E."/>
            <person name="Ciuffetti L."/>
            <person name="Hamelin R.C."/>
            <person name="Kema G.H.J."/>
            <person name="Lawrence C."/>
            <person name="Scott J.A."/>
            <person name="Spatafora J.W."/>
            <person name="Turgeon B.G."/>
            <person name="de Wit P.J.G.M."/>
            <person name="Zhong S."/>
            <person name="Goodwin S.B."/>
            <person name="Grigoriev I.V."/>
        </authorList>
    </citation>
    <scope>NUCLEOTIDE SEQUENCE [LARGE SCALE GENOMIC DNA]</scope>
    <source>
        <strain evidence="6">NZE10 / CBS 128990</strain>
    </source>
</reference>
<dbReference type="Proteomes" id="UP000016933">
    <property type="component" value="Unassembled WGS sequence"/>
</dbReference>
<proteinExistence type="inferred from homology"/>
<dbReference type="HOGENOM" id="CLU_012494_13_4_1"/>
<name>M2Y3W8_DOTSN</name>
<dbReference type="GO" id="GO:0016787">
    <property type="term" value="F:hydrolase activity"/>
    <property type="evidence" value="ECO:0007669"/>
    <property type="project" value="UniProtKB-KW"/>
</dbReference>
<dbReference type="PANTHER" id="PTHR48081:SF8">
    <property type="entry name" value="ALPHA_BETA HYDROLASE FOLD-3 DOMAIN-CONTAINING PROTEIN-RELATED"/>
    <property type="match status" value="1"/>
</dbReference>
<dbReference type="PANTHER" id="PTHR48081">
    <property type="entry name" value="AB HYDROLASE SUPERFAMILY PROTEIN C4A8.06C"/>
    <property type="match status" value="1"/>
</dbReference>
<dbReference type="InterPro" id="IPR013094">
    <property type="entry name" value="AB_hydrolase_3"/>
</dbReference>
<evidence type="ECO:0000256" key="3">
    <source>
        <dbReference type="PROSITE-ProRule" id="PRU10038"/>
    </source>
</evidence>
<evidence type="ECO:0000313" key="6">
    <source>
        <dbReference type="Proteomes" id="UP000016933"/>
    </source>
</evidence>
<evidence type="ECO:0000259" key="4">
    <source>
        <dbReference type="Pfam" id="PF07859"/>
    </source>
</evidence>
<dbReference type="OrthoDB" id="2152029at2759"/>
<dbReference type="InterPro" id="IPR050300">
    <property type="entry name" value="GDXG_lipolytic_enzyme"/>
</dbReference>
<reference evidence="6" key="1">
    <citation type="journal article" date="2012" name="PLoS Genet.">
        <title>The genomes of the fungal plant pathogens Cladosporium fulvum and Dothistroma septosporum reveal adaptation to different hosts and lifestyles but also signatures of common ancestry.</title>
        <authorList>
            <person name="de Wit P.J.G.M."/>
            <person name="van der Burgt A."/>
            <person name="Oekmen B."/>
            <person name="Stergiopoulos I."/>
            <person name="Abd-Elsalam K.A."/>
            <person name="Aerts A.L."/>
            <person name="Bahkali A.H."/>
            <person name="Beenen H.G."/>
            <person name="Chettri P."/>
            <person name="Cox M.P."/>
            <person name="Datema E."/>
            <person name="de Vries R.P."/>
            <person name="Dhillon B."/>
            <person name="Ganley A.R."/>
            <person name="Griffiths S.A."/>
            <person name="Guo Y."/>
            <person name="Hamelin R.C."/>
            <person name="Henrissat B."/>
            <person name="Kabir M.S."/>
            <person name="Jashni M.K."/>
            <person name="Kema G."/>
            <person name="Klaubauf S."/>
            <person name="Lapidus A."/>
            <person name="Levasseur A."/>
            <person name="Lindquist E."/>
            <person name="Mehrabi R."/>
            <person name="Ohm R.A."/>
            <person name="Owen T.J."/>
            <person name="Salamov A."/>
            <person name="Schwelm A."/>
            <person name="Schijlen E."/>
            <person name="Sun H."/>
            <person name="van den Burg H.A."/>
            <person name="van Ham R.C.H.J."/>
            <person name="Zhang S."/>
            <person name="Goodwin S.B."/>
            <person name="Grigoriev I.V."/>
            <person name="Collemare J."/>
            <person name="Bradshaw R.E."/>
        </authorList>
    </citation>
    <scope>NUCLEOTIDE SEQUENCE [LARGE SCALE GENOMIC DNA]</scope>
    <source>
        <strain evidence="6">NZE10 / CBS 128990</strain>
    </source>
</reference>
<accession>M2Y3W8</accession>
<dbReference type="eggNOG" id="ENOG502RYPI">
    <property type="taxonomic scope" value="Eukaryota"/>
</dbReference>
<feature type="domain" description="Alpha/beta hydrolase fold-3" evidence="4">
    <location>
        <begin position="133"/>
        <end position="284"/>
    </location>
</feature>
<dbReference type="SUPFAM" id="SSF53474">
    <property type="entry name" value="alpha/beta-Hydrolases"/>
    <property type="match status" value="1"/>
</dbReference>
<keyword evidence="6" id="KW-1185">Reference proteome</keyword>
<evidence type="ECO:0000313" key="5">
    <source>
        <dbReference type="EMBL" id="EME42989.1"/>
    </source>
</evidence>
<dbReference type="InterPro" id="IPR033140">
    <property type="entry name" value="Lipase_GDXG_put_SER_AS"/>
</dbReference>
<dbReference type="AlphaFoldDB" id="M2Y3W8"/>
<dbReference type="EMBL" id="KB446540">
    <property type="protein sequence ID" value="EME42989.1"/>
    <property type="molecule type" value="Genomic_DNA"/>
</dbReference>
<protein>
    <recommendedName>
        <fullName evidence="4">Alpha/beta hydrolase fold-3 domain-containing protein</fullName>
    </recommendedName>
</protein>
<evidence type="ECO:0000256" key="2">
    <source>
        <dbReference type="ARBA" id="ARBA00022801"/>
    </source>
</evidence>
<dbReference type="Pfam" id="PF07859">
    <property type="entry name" value="Abhydrolase_3"/>
    <property type="match status" value="1"/>
</dbReference>
<gene>
    <name evidence="5" type="ORF">DOTSEDRAFT_53931</name>
</gene>
<dbReference type="InterPro" id="IPR029058">
    <property type="entry name" value="AB_hydrolase_fold"/>
</dbReference>
<dbReference type="STRING" id="675120.M2Y3W8"/>
<dbReference type="Gene3D" id="3.40.50.1820">
    <property type="entry name" value="alpha/beta hydrolase"/>
    <property type="match status" value="2"/>
</dbReference>
<keyword evidence="2" id="KW-0378">Hydrolase</keyword>
<feature type="active site" evidence="3">
    <location>
        <position position="140"/>
    </location>
</feature>
<dbReference type="PROSITE" id="PS01174">
    <property type="entry name" value="LIPASE_GDXG_SER"/>
    <property type="match status" value="1"/>
</dbReference>
<organism evidence="5 6">
    <name type="scientific">Dothistroma septosporum (strain NZE10 / CBS 128990)</name>
    <name type="common">Red band needle blight fungus</name>
    <name type="synonym">Mycosphaerella pini</name>
    <dbReference type="NCBI Taxonomy" id="675120"/>
    <lineage>
        <taxon>Eukaryota</taxon>
        <taxon>Fungi</taxon>
        <taxon>Dikarya</taxon>
        <taxon>Ascomycota</taxon>
        <taxon>Pezizomycotina</taxon>
        <taxon>Dothideomycetes</taxon>
        <taxon>Dothideomycetidae</taxon>
        <taxon>Mycosphaerellales</taxon>
        <taxon>Mycosphaerellaceae</taxon>
        <taxon>Dothistroma</taxon>
    </lineage>
</organism>
<dbReference type="OMA" id="GEWVHWE"/>